<evidence type="ECO:0000256" key="7">
    <source>
        <dbReference type="ARBA" id="ARBA00023098"/>
    </source>
</evidence>
<keyword evidence="9" id="KW-0968">Cytoplasmic vesicle</keyword>
<dbReference type="PROSITE" id="PS50238">
    <property type="entry name" value="RHOGAP"/>
    <property type="match status" value="1"/>
</dbReference>
<dbReference type="InterPro" id="IPR000198">
    <property type="entry name" value="RhoGAP_dom"/>
</dbReference>
<name>A0A1S3HA73_LINAN</name>
<dbReference type="EC" id="3.1.3.36" evidence="4"/>
<dbReference type="GO" id="GO:0031901">
    <property type="term" value="C:early endosome membrane"/>
    <property type="evidence" value="ECO:0007669"/>
    <property type="project" value="UniProtKB-SubCell"/>
</dbReference>
<organism evidence="11 12">
    <name type="scientific">Lingula anatina</name>
    <name type="common">Brachiopod</name>
    <name type="synonym">Lingula unguis</name>
    <dbReference type="NCBI Taxonomy" id="7574"/>
    <lineage>
        <taxon>Eukaryota</taxon>
        <taxon>Metazoa</taxon>
        <taxon>Spiralia</taxon>
        <taxon>Lophotrochozoa</taxon>
        <taxon>Brachiopoda</taxon>
        <taxon>Linguliformea</taxon>
        <taxon>Lingulata</taxon>
        <taxon>Lingulida</taxon>
        <taxon>Linguloidea</taxon>
        <taxon>Lingulidae</taxon>
        <taxon>Lingula</taxon>
    </lineage>
</organism>
<evidence type="ECO:0000256" key="3">
    <source>
        <dbReference type="ARBA" id="ARBA00005910"/>
    </source>
</evidence>
<dbReference type="CDD" id="cd09093">
    <property type="entry name" value="INPP5c_INPP5B"/>
    <property type="match status" value="1"/>
</dbReference>
<dbReference type="Gene3D" id="3.60.10.10">
    <property type="entry name" value="Endonuclease/exonuclease/phosphatase"/>
    <property type="match status" value="1"/>
</dbReference>
<dbReference type="FunCoup" id="A0A1S3HA73">
    <property type="interactions" value="1460"/>
</dbReference>
<dbReference type="InterPro" id="IPR000300">
    <property type="entry name" value="IPPc"/>
</dbReference>
<evidence type="ECO:0000313" key="11">
    <source>
        <dbReference type="Proteomes" id="UP000085678"/>
    </source>
</evidence>
<dbReference type="Pfam" id="PF21310">
    <property type="entry name" value="OCRL-like_ASH"/>
    <property type="match status" value="1"/>
</dbReference>
<dbReference type="GO" id="GO:0007165">
    <property type="term" value="P:signal transduction"/>
    <property type="evidence" value="ECO:0007669"/>
    <property type="project" value="InterPro"/>
</dbReference>
<dbReference type="SUPFAM" id="SSF56219">
    <property type="entry name" value="DNase I-like"/>
    <property type="match status" value="1"/>
</dbReference>
<dbReference type="GO" id="GO:0052745">
    <property type="term" value="F:inositol phosphate phosphatase activity"/>
    <property type="evidence" value="ECO:0007669"/>
    <property type="project" value="InterPro"/>
</dbReference>
<dbReference type="InterPro" id="IPR031896">
    <property type="entry name" value="INPP5B_PH_dom"/>
</dbReference>
<feature type="domain" description="Rho-GAP" evidence="10">
    <location>
        <begin position="736"/>
        <end position="932"/>
    </location>
</feature>
<dbReference type="KEGG" id="lak:106153501"/>
<dbReference type="AlphaFoldDB" id="A0A1S3HA73"/>
<reference evidence="12" key="1">
    <citation type="submission" date="2025-08" db="UniProtKB">
        <authorList>
            <consortium name="RefSeq"/>
        </authorList>
    </citation>
    <scope>IDENTIFICATION</scope>
    <source>
        <tissue evidence="12">Gonads</tissue>
    </source>
</reference>
<dbReference type="InParanoid" id="A0A1S3HA73"/>
<dbReference type="GO" id="GO:0030670">
    <property type="term" value="C:phagocytic vesicle membrane"/>
    <property type="evidence" value="ECO:0007669"/>
    <property type="project" value="UniProtKB-SubCell"/>
</dbReference>
<dbReference type="InterPro" id="IPR037793">
    <property type="entry name" value="OCRL1/INPP5B_INPP5c"/>
</dbReference>
<dbReference type="CDD" id="cd04380">
    <property type="entry name" value="RhoGAP_OCRL1"/>
    <property type="match status" value="1"/>
</dbReference>
<dbReference type="InterPro" id="IPR013783">
    <property type="entry name" value="Ig-like_fold"/>
</dbReference>
<dbReference type="Pfam" id="PF16776">
    <property type="entry name" value="INPP5B_PH"/>
    <property type="match status" value="1"/>
</dbReference>
<dbReference type="SUPFAM" id="SSF48350">
    <property type="entry name" value="GTPase activation domain, GAP"/>
    <property type="match status" value="1"/>
</dbReference>
<proteinExistence type="inferred from homology"/>
<dbReference type="Gene3D" id="1.10.555.10">
    <property type="entry name" value="Rho GTPase activation protein"/>
    <property type="match status" value="1"/>
</dbReference>
<dbReference type="InterPro" id="IPR047078">
    <property type="entry name" value="RhoGAP_OCRL1"/>
</dbReference>
<dbReference type="FunFam" id="3.60.10.10:FF:000004">
    <property type="entry name" value="Type II inositol 1,4,5-trisphosphate 5-phosphatase"/>
    <property type="match status" value="1"/>
</dbReference>
<comment type="subcellular location">
    <subcellularLocation>
        <location evidence="2">Cytoplasmic vesicle</location>
        <location evidence="2">Phagosome membrane</location>
    </subcellularLocation>
    <subcellularLocation>
        <location evidence="1">Early endosome membrane</location>
    </subcellularLocation>
</comment>
<dbReference type="Gene3D" id="2.30.29.110">
    <property type="match status" value="1"/>
</dbReference>
<dbReference type="InterPro" id="IPR008936">
    <property type="entry name" value="Rho_GTPase_activation_prot"/>
</dbReference>
<evidence type="ECO:0000256" key="4">
    <source>
        <dbReference type="ARBA" id="ARBA00013044"/>
    </source>
</evidence>
<dbReference type="FunFam" id="1.10.555.10:FF:000012">
    <property type="entry name" value="Putative inositol polyphosphate 5-phosphatase OCRL-1"/>
    <property type="match status" value="1"/>
</dbReference>
<gene>
    <name evidence="12" type="primary">LOC106153501</name>
</gene>
<evidence type="ECO:0000256" key="9">
    <source>
        <dbReference type="ARBA" id="ARBA00023329"/>
    </source>
</evidence>
<keyword evidence="5" id="KW-0967">Endosome</keyword>
<keyword evidence="7" id="KW-0443">Lipid metabolism</keyword>
<evidence type="ECO:0000256" key="1">
    <source>
        <dbReference type="ARBA" id="ARBA00004146"/>
    </source>
</evidence>
<sequence>MDLTAVVQKKLATPERCLCCIQASLINPSNGSKSPRILAIVEREGDYGLFVHTTSRLPVLSSADLTVEKALPVTNDTRCQTPVALVSIKQGDPVPLTIMCSSDNLKLQIPNGPQLSAMLKDLKKGIDVYSQNAGFGLPSSFSWLDKYSKTQIDNNPFANDVFDPTKHMSEKTEPEVSDWPWGHIAKPVDNGATPMVHARTSPVWKPVGFEDSFSNLSVDSKSSASSSRELGSDMYSSIDSAIGHAKPEGPRESIVKLYMSKVEDQFTRLETVRLFCGTWNTNGQPPGDTDLSPWLAFDQYPPDIYAIGFQELDLSNQAFIFAESQREQEWFAAVRQGLHPQAAYKKLCLIRLVGMMLILFVKKELTHHIKKVKAEQVGTGLLGMMGNKGGVAVRFELFDTSFCIINSHLAAHMEEYERRNQDYRDINSRLQFRDLLGYDNPQSITDHERIFWLGDLNYRISGLDLERVKKECDAGNYSVLYEYDQLIQQRSLKNVFLDYEEAPIKFKPTYKYDTGTDSWDTSEKCRCPAWCDRVMWKGEHIENEAYRSHPILKTSDHKPVSAYFSVKVKKIDIELYRKTYEEMMKKLDRLENEFLPSVTLDKYEVKFENVLFIEPQAKTLQITNTGQVPVHFEFINKLKENSFCKPWLSVKPFSADILMGDSVTIDLEVYVNKDTAPTLNAGDDTIEDILVLHLEGGKDFFISVTGSYTPSCFGSSIESLVNMVDPIREIPTDTLISLEHIPTSPAGEKRKSFFGDNVEPLDIPKELYRLVDYIYKQGKEEEELFQQPGLHTEIQWIRDCLDTGTPDTMSGSVHSAAEALLMFLEALPEPVIPYDLYQPCLDSAIDFETCKKILLHMPPAHHNVFVYIMAFLRELLKYKQVNGVDVGILAPLFGGVVLRPPPEGSNKRAKSQEYSKRSQFVQHFLLNEYDCN</sequence>
<dbReference type="InterPro" id="IPR048869">
    <property type="entry name" value="OCRL-1_2_ASH"/>
</dbReference>
<dbReference type="Pfam" id="PF22669">
    <property type="entry name" value="Exo_endo_phos2"/>
    <property type="match status" value="1"/>
</dbReference>
<dbReference type="GO" id="GO:0046856">
    <property type="term" value="P:phosphatidylinositol dephosphorylation"/>
    <property type="evidence" value="ECO:0007669"/>
    <property type="project" value="InterPro"/>
</dbReference>
<dbReference type="FunFam" id="2.60.40.10:FF:000132">
    <property type="entry name" value="Inositol polyphosphate 5-phosphatase OCRL-1 isoform b"/>
    <property type="match status" value="1"/>
</dbReference>
<accession>A0A1S3HA73</accession>
<dbReference type="OrthoDB" id="7862313at2759"/>
<evidence type="ECO:0000256" key="6">
    <source>
        <dbReference type="ARBA" id="ARBA00022801"/>
    </source>
</evidence>
<dbReference type="GO" id="GO:0004439">
    <property type="term" value="F:phosphatidylinositol-4,5-bisphosphate 5-phosphatase activity"/>
    <property type="evidence" value="ECO:0007669"/>
    <property type="project" value="UniProtKB-EC"/>
</dbReference>
<dbReference type="PANTHER" id="PTHR11200">
    <property type="entry name" value="INOSITOL 5-PHOSPHATASE"/>
    <property type="match status" value="1"/>
</dbReference>
<dbReference type="InterPro" id="IPR046985">
    <property type="entry name" value="IP5"/>
</dbReference>
<dbReference type="InterPro" id="IPR036691">
    <property type="entry name" value="Endo/exonu/phosph_ase_sf"/>
</dbReference>
<evidence type="ECO:0000313" key="12">
    <source>
        <dbReference type="RefSeq" id="XP_013382922.1"/>
    </source>
</evidence>
<dbReference type="STRING" id="7574.A0A1S3HA73"/>
<protein>
    <recommendedName>
        <fullName evidence="4">phosphoinositide 5-phosphatase</fullName>
        <ecNumber evidence="4">3.1.3.36</ecNumber>
    </recommendedName>
</protein>
<dbReference type="RefSeq" id="XP_013382922.1">
    <property type="nucleotide sequence ID" value="XM_013527468.1"/>
</dbReference>
<evidence type="ECO:0000256" key="8">
    <source>
        <dbReference type="ARBA" id="ARBA00023136"/>
    </source>
</evidence>
<evidence type="ECO:0000256" key="2">
    <source>
        <dbReference type="ARBA" id="ARBA00004580"/>
    </source>
</evidence>
<dbReference type="Proteomes" id="UP000085678">
    <property type="component" value="Unplaced"/>
</dbReference>
<keyword evidence="11" id="KW-1185">Reference proteome</keyword>
<dbReference type="Pfam" id="PF00620">
    <property type="entry name" value="RhoGAP"/>
    <property type="match status" value="1"/>
</dbReference>
<dbReference type="SMART" id="SM00324">
    <property type="entry name" value="RhoGAP"/>
    <property type="match status" value="1"/>
</dbReference>
<dbReference type="Gene3D" id="2.60.40.10">
    <property type="entry name" value="Immunoglobulins"/>
    <property type="match status" value="1"/>
</dbReference>
<dbReference type="PANTHER" id="PTHR11200:SF300">
    <property type="entry name" value="TYPE II INOSITOL 1,4,5-TRISPHOSPHATE 5-PHOSPHATASE"/>
    <property type="match status" value="1"/>
</dbReference>
<comment type="similarity">
    <text evidence="3">Belongs to the inositol 1,4,5-trisphosphate 5-phosphatase type II family.</text>
</comment>
<keyword evidence="8" id="KW-0472">Membrane</keyword>
<evidence type="ECO:0000256" key="5">
    <source>
        <dbReference type="ARBA" id="ARBA00022753"/>
    </source>
</evidence>
<dbReference type="SMART" id="SM00128">
    <property type="entry name" value="IPPc"/>
    <property type="match status" value="1"/>
</dbReference>
<evidence type="ECO:0000259" key="10">
    <source>
        <dbReference type="PROSITE" id="PS50238"/>
    </source>
</evidence>
<dbReference type="GeneID" id="106153501"/>
<keyword evidence="6" id="KW-0378">Hydrolase</keyword>